<organism evidence="2 3">
    <name type="scientific">Mangrovivirga halotolerans</name>
    <dbReference type="NCBI Taxonomy" id="2993936"/>
    <lineage>
        <taxon>Bacteria</taxon>
        <taxon>Pseudomonadati</taxon>
        <taxon>Bacteroidota</taxon>
        <taxon>Cytophagia</taxon>
        <taxon>Cytophagales</taxon>
        <taxon>Mangrovivirgaceae</taxon>
        <taxon>Mangrovivirga</taxon>
    </lineage>
</organism>
<evidence type="ECO:0000313" key="2">
    <source>
        <dbReference type="EMBL" id="MCX2743266.1"/>
    </source>
</evidence>
<name>A0ABT3RNT4_9BACT</name>
<keyword evidence="3" id="KW-1185">Reference proteome</keyword>
<evidence type="ECO:0000313" key="3">
    <source>
        <dbReference type="Proteomes" id="UP001209885"/>
    </source>
</evidence>
<feature type="domain" description="Metallo-beta-lactamase" evidence="1">
    <location>
        <begin position="101"/>
        <end position="296"/>
    </location>
</feature>
<dbReference type="InterPro" id="IPR036866">
    <property type="entry name" value="RibonucZ/Hydroxyglut_hydro"/>
</dbReference>
<gene>
    <name evidence="2" type="ORF">OO013_05285</name>
</gene>
<reference evidence="2 3" key="1">
    <citation type="submission" date="2022-11" db="EMBL/GenBank/DDBJ databases">
        <title>The characterization of three novel Bacteroidetes species and genomic analysis of their roles in tidal elemental geochemical cycles.</title>
        <authorList>
            <person name="Ma K."/>
        </authorList>
    </citation>
    <scope>NUCLEOTIDE SEQUENCE [LARGE SCALE GENOMIC DNA]</scope>
    <source>
        <strain evidence="2 3">M17</strain>
    </source>
</reference>
<protein>
    <submittedName>
        <fullName evidence="2">MBL fold metallo-hydrolase</fullName>
    </submittedName>
</protein>
<dbReference type="Proteomes" id="UP001209885">
    <property type="component" value="Unassembled WGS sequence"/>
</dbReference>
<dbReference type="EMBL" id="JAPFQN010000003">
    <property type="protein sequence ID" value="MCX2743266.1"/>
    <property type="molecule type" value="Genomic_DNA"/>
</dbReference>
<dbReference type="PANTHER" id="PTHR15032:SF4">
    <property type="entry name" value="N-ACYL-PHOSPHATIDYLETHANOLAMINE-HYDROLYZING PHOSPHOLIPASE D"/>
    <property type="match status" value="1"/>
</dbReference>
<dbReference type="SUPFAM" id="SSF56281">
    <property type="entry name" value="Metallo-hydrolase/oxidoreductase"/>
    <property type="match status" value="1"/>
</dbReference>
<dbReference type="Pfam" id="PF12706">
    <property type="entry name" value="Lactamase_B_2"/>
    <property type="match status" value="1"/>
</dbReference>
<evidence type="ECO:0000259" key="1">
    <source>
        <dbReference type="Pfam" id="PF12706"/>
    </source>
</evidence>
<dbReference type="Gene3D" id="3.60.15.10">
    <property type="entry name" value="Ribonuclease Z/Hydroxyacylglutathione hydrolase-like"/>
    <property type="match status" value="1"/>
</dbReference>
<dbReference type="InterPro" id="IPR024884">
    <property type="entry name" value="NAPE-PLD"/>
</dbReference>
<sequence length="349" mass="40236">MIKLSQFGNSVRDKDLKKFKQSDNWDGDKFINQSKTTMDINLSTIPKLLKQNFTNRKERRPEKPIAVNTFDFETFHSSEQDPKFIWYGHSVLMVNINGIKLLIDPMFGSDAAPISPFGSKRFSNDTLLIIDSLPDFDAILITHDHYDHLDLDSISKLKSKCSTWMVALGVSRHLESWGIPSSQITEFDWWDKIIFKEIELTFTPSRHFSGRGLFDRAKSLWGGWVIKSQNHSIYWSGDGGYDDHFEEIGAEMGPFDIGFMECGQYNKHWHQIHMYPEEAVKAAMVSKSKLAVPVHWGAFALALHSWKDPVKRFTKEAALKGLPFYIPSPGEVFNTEINKPQNNWWKEIE</sequence>
<dbReference type="RefSeq" id="WP_266055641.1">
    <property type="nucleotide sequence ID" value="NZ_JAPFQN010000003.1"/>
</dbReference>
<proteinExistence type="predicted"/>
<accession>A0ABT3RNT4</accession>
<comment type="caution">
    <text evidence="2">The sequence shown here is derived from an EMBL/GenBank/DDBJ whole genome shotgun (WGS) entry which is preliminary data.</text>
</comment>
<dbReference type="InterPro" id="IPR001279">
    <property type="entry name" value="Metallo-B-lactamas"/>
</dbReference>
<dbReference type="PIRSF" id="PIRSF038896">
    <property type="entry name" value="NAPE-PLD"/>
    <property type="match status" value="1"/>
</dbReference>
<dbReference type="PANTHER" id="PTHR15032">
    <property type="entry name" value="N-ACYL-PHOSPHATIDYLETHANOLAMINE-HYDROLYZING PHOSPHOLIPASE D"/>
    <property type="match status" value="1"/>
</dbReference>